<feature type="transmembrane region" description="Helical" evidence="7">
    <location>
        <begin position="63"/>
        <end position="84"/>
    </location>
</feature>
<comment type="subcellular location">
    <subcellularLocation>
        <location evidence="1">Cell membrane</location>
        <topology evidence="1">Multi-pass membrane protein</topology>
    </subcellularLocation>
</comment>
<accession>A0A7G1HVW2</accession>
<dbReference type="GO" id="GO:0015109">
    <property type="term" value="F:chromate transmembrane transporter activity"/>
    <property type="evidence" value="ECO:0007669"/>
    <property type="project" value="InterPro"/>
</dbReference>
<organism evidence="8 9">
    <name type="scientific">Coprobacter secundus subsp. similis</name>
    <dbReference type="NCBI Taxonomy" id="2751153"/>
    <lineage>
        <taxon>Bacteria</taxon>
        <taxon>Pseudomonadati</taxon>
        <taxon>Bacteroidota</taxon>
        <taxon>Bacteroidia</taxon>
        <taxon>Bacteroidales</taxon>
        <taxon>Barnesiellaceae</taxon>
        <taxon>Coprobacter</taxon>
    </lineage>
</organism>
<evidence type="ECO:0000256" key="4">
    <source>
        <dbReference type="ARBA" id="ARBA00022692"/>
    </source>
</evidence>
<dbReference type="PANTHER" id="PTHR43663:SF2">
    <property type="entry name" value="CHROMATE TRANSPORT PROTEIN-RELATED"/>
    <property type="match status" value="1"/>
</dbReference>
<name>A0A7G1HVW2_9BACT</name>
<dbReference type="Proteomes" id="UP000594042">
    <property type="component" value="Chromosome"/>
</dbReference>
<reference evidence="9" key="1">
    <citation type="submission" date="2020-07" db="EMBL/GenBank/DDBJ databases">
        <title>Complete genome sequencing of Coprobacter sp. strain 2CBH44.</title>
        <authorList>
            <person name="Sakamoto M."/>
            <person name="Murakami T."/>
            <person name="Mori H."/>
        </authorList>
    </citation>
    <scope>NUCLEOTIDE SEQUENCE [LARGE SCALE GENOMIC DNA]</scope>
    <source>
        <strain evidence="9">2CBH44</strain>
    </source>
</reference>
<keyword evidence="3" id="KW-1003">Cell membrane</keyword>
<comment type="similarity">
    <text evidence="2">Belongs to the chromate ion transporter (CHR) (TC 2.A.51) family.</text>
</comment>
<feature type="transmembrane region" description="Helical" evidence="7">
    <location>
        <begin position="27"/>
        <end position="47"/>
    </location>
</feature>
<evidence type="ECO:0000256" key="2">
    <source>
        <dbReference type="ARBA" id="ARBA00005262"/>
    </source>
</evidence>
<evidence type="ECO:0000256" key="7">
    <source>
        <dbReference type="SAM" id="Phobius"/>
    </source>
</evidence>
<dbReference type="KEGG" id="copr:Cop2CBH44_10240"/>
<feature type="transmembrane region" description="Helical" evidence="7">
    <location>
        <begin position="129"/>
        <end position="147"/>
    </location>
</feature>
<dbReference type="AlphaFoldDB" id="A0A7G1HVW2"/>
<dbReference type="Pfam" id="PF02417">
    <property type="entry name" value="Chromate_transp"/>
    <property type="match status" value="1"/>
</dbReference>
<proteinExistence type="inferred from homology"/>
<dbReference type="InterPro" id="IPR003370">
    <property type="entry name" value="Chromate_transpt"/>
</dbReference>
<dbReference type="PANTHER" id="PTHR43663">
    <property type="entry name" value="CHROMATE TRANSPORT PROTEIN-RELATED"/>
    <property type="match status" value="1"/>
</dbReference>
<sequence>MFVLLLSTFVLVEKVFFIMNLYLKLFFTFFKIGAFTFGGGWAMISIIEREVVDNHKWLDKDEFLDALAISQSLPGILAVNISIMVGNKVRGLKGCIISTLGTVLPSFILILLIAIFFSKSYDNPIVERIFKGIRPAVVALIIAPVLTTAKSAKINIKNIWIPITVALLIWLAGISPIYFVLAGGFGGIVYYKYIDRKRKGNIKKRGE</sequence>
<evidence type="ECO:0000313" key="8">
    <source>
        <dbReference type="EMBL" id="BCI62671.1"/>
    </source>
</evidence>
<evidence type="ECO:0000256" key="3">
    <source>
        <dbReference type="ARBA" id="ARBA00022475"/>
    </source>
</evidence>
<dbReference type="InterPro" id="IPR052518">
    <property type="entry name" value="CHR_Transporter"/>
</dbReference>
<keyword evidence="9" id="KW-1185">Reference proteome</keyword>
<evidence type="ECO:0000256" key="1">
    <source>
        <dbReference type="ARBA" id="ARBA00004651"/>
    </source>
</evidence>
<protein>
    <submittedName>
        <fullName evidence="8">Chromate transporter</fullName>
    </submittedName>
</protein>
<keyword evidence="4 7" id="KW-0812">Transmembrane</keyword>
<keyword evidence="5 7" id="KW-1133">Transmembrane helix</keyword>
<dbReference type="GO" id="GO:0005886">
    <property type="term" value="C:plasma membrane"/>
    <property type="evidence" value="ECO:0007669"/>
    <property type="project" value="UniProtKB-SubCell"/>
</dbReference>
<feature type="transmembrane region" description="Helical" evidence="7">
    <location>
        <begin position="159"/>
        <end position="191"/>
    </location>
</feature>
<feature type="transmembrane region" description="Helical" evidence="7">
    <location>
        <begin position="96"/>
        <end position="117"/>
    </location>
</feature>
<keyword evidence="6 7" id="KW-0472">Membrane</keyword>
<evidence type="ECO:0000256" key="5">
    <source>
        <dbReference type="ARBA" id="ARBA00022989"/>
    </source>
</evidence>
<evidence type="ECO:0000256" key="6">
    <source>
        <dbReference type="ARBA" id="ARBA00023136"/>
    </source>
</evidence>
<evidence type="ECO:0000313" key="9">
    <source>
        <dbReference type="Proteomes" id="UP000594042"/>
    </source>
</evidence>
<dbReference type="EMBL" id="AP023322">
    <property type="protein sequence ID" value="BCI62671.1"/>
    <property type="molecule type" value="Genomic_DNA"/>
</dbReference>
<gene>
    <name evidence="8" type="ORF">Cop2CBH44_10240</name>
</gene>